<organism evidence="2 3">
    <name type="scientific">Clostridium magnum DSM 2767</name>
    <dbReference type="NCBI Taxonomy" id="1121326"/>
    <lineage>
        <taxon>Bacteria</taxon>
        <taxon>Bacillati</taxon>
        <taxon>Bacillota</taxon>
        <taxon>Clostridia</taxon>
        <taxon>Eubacteriales</taxon>
        <taxon>Clostridiaceae</taxon>
        <taxon>Clostridium</taxon>
    </lineage>
</organism>
<dbReference type="GO" id="GO:0003677">
    <property type="term" value="F:DNA binding"/>
    <property type="evidence" value="ECO:0007669"/>
    <property type="project" value="InterPro"/>
</dbReference>
<dbReference type="SUPFAM" id="SSF56349">
    <property type="entry name" value="DNA breaking-rejoining enzymes"/>
    <property type="match status" value="1"/>
</dbReference>
<evidence type="ECO:0000256" key="1">
    <source>
        <dbReference type="ARBA" id="ARBA00023172"/>
    </source>
</evidence>
<reference evidence="2 3" key="1">
    <citation type="submission" date="2016-04" db="EMBL/GenBank/DDBJ databases">
        <title>Genome sequence of Clostridium magnum DSM 2767.</title>
        <authorList>
            <person name="Poehlein A."/>
            <person name="Uhlig R."/>
            <person name="Fischer R."/>
            <person name="Bahl H."/>
            <person name="Daniel R."/>
        </authorList>
    </citation>
    <scope>NUCLEOTIDE SEQUENCE [LARGE SCALE GENOMIC DNA]</scope>
    <source>
        <strain evidence="2 3">DSM 2767</strain>
    </source>
</reference>
<dbReference type="GO" id="GO:0015074">
    <property type="term" value="P:DNA integration"/>
    <property type="evidence" value="ECO:0007669"/>
    <property type="project" value="InterPro"/>
</dbReference>
<dbReference type="PATRIC" id="fig|1121326.3.peg.3515"/>
<name>A0A161XBP9_9CLOT</name>
<dbReference type="GO" id="GO:0006310">
    <property type="term" value="P:DNA recombination"/>
    <property type="evidence" value="ECO:0007669"/>
    <property type="project" value="UniProtKB-KW"/>
</dbReference>
<gene>
    <name evidence="2" type="ORF">CLMAG_34750</name>
</gene>
<protein>
    <submittedName>
        <fullName evidence="2">Phage integrase family protein</fullName>
    </submittedName>
</protein>
<keyword evidence="3" id="KW-1185">Reference proteome</keyword>
<evidence type="ECO:0000313" key="3">
    <source>
        <dbReference type="Proteomes" id="UP000076603"/>
    </source>
</evidence>
<proteinExistence type="predicted"/>
<dbReference type="AlphaFoldDB" id="A0A161XBP9"/>
<keyword evidence="1" id="KW-0233">DNA recombination</keyword>
<dbReference type="Gene3D" id="1.10.443.10">
    <property type="entry name" value="Intergrase catalytic core"/>
    <property type="match status" value="1"/>
</dbReference>
<dbReference type="EMBL" id="LWAE01000003">
    <property type="protein sequence ID" value="KZL91716.1"/>
    <property type="molecule type" value="Genomic_DNA"/>
</dbReference>
<dbReference type="RefSeq" id="WP_066624863.1">
    <property type="nucleotide sequence ID" value="NZ_FQXL01000060.1"/>
</dbReference>
<dbReference type="InterPro" id="IPR011010">
    <property type="entry name" value="DNA_brk_join_enz"/>
</dbReference>
<accession>A0A161XBP9</accession>
<sequence>MSNTINLNKSKYLRDLDLKFAYTVKPIDVINAKNKEVIKTNYRPIIYIRNQTEGLEIIHRPFTYFCYSEYRDKAPTTQRRMLGYIKNFLNFIYFESEARISNLTELKLDHARDFLNKYALNHLKSEVHVCTNCLKKFYIHFCKYNIFKFVDETRLFSVNPFENNIGKGNNESDGPLHYMDMSLVLLFFDIAKIYAPDIVFGLYLQCLGGLRMSEVLHLEWHDIQPVGMKGESGFIVSLKNKRMRPDLPKYDMRTGVKRPRKQVVFPFGSIQEEFYEKHKNIYKSISEVDAVFVNENNMPMTINNYRDRFNKVKKNFLKVLTKKSEKDCNSTLLSLTEQFTVEDWSTHIFRGIFSHIVANHAKTLIEIMILRGDKNYKSSLPYLQRSEQTKHKITLNLQNMYYELCNSNQYKELYTLAEKYYRDEE</sequence>
<dbReference type="STRING" id="1121326.CLMAG_34750"/>
<comment type="caution">
    <text evidence="2">The sequence shown here is derived from an EMBL/GenBank/DDBJ whole genome shotgun (WGS) entry which is preliminary data.</text>
</comment>
<dbReference type="Proteomes" id="UP000076603">
    <property type="component" value="Unassembled WGS sequence"/>
</dbReference>
<dbReference type="OrthoDB" id="2206342at2"/>
<evidence type="ECO:0000313" key="2">
    <source>
        <dbReference type="EMBL" id="KZL91716.1"/>
    </source>
</evidence>
<dbReference type="InterPro" id="IPR013762">
    <property type="entry name" value="Integrase-like_cat_sf"/>
</dbReference>